<dbReference type="AlphaFoldDB" id="A0A5M3WGQ7"/>
<dbReference type="InterPro" id="IPR001789">
    <property type="entry name" value="Sig_transdc_resp-reg_receiver"/>
</dbReference>
<dbReference type="SUPFAM" id="SSF52172">
    <property type="entry name" value="CheY-like"/>
    <property type="match status" value="1"/>
</dbReference>
<dbReference type="GO" id="GO:0000976">
    <property type="term" value="F:transcription cis-regulatory region binding"/>
    <property type="evidence" value="ECO:0007669"/>
    <property type="project" value="TreeGrafter"/>
</dbReference>
<dbReference type="GO" id="GO:0032993">
    <property type="term" value="C:protein-DNA complex"/>
    <property type="evidence" value="ECO:0007669"/>
    <property type="project" value="TreeGrafter"/>
</dbReference>
<dbReference type="Gene3D" id="3.40.50.2300">
    <property type="match status" value="1"/>
</dbReference>
<dbReference type="SMART" id="SM00862">
    <property type="entry name" value="Trans_reg_C"/>
    <property type="match status" value="1"/>
</dbReference>
<proteinExistence type="predicted"/>
<feature type="modified residue" description="4-aspartylphosphate" evidence="2">
    <location>
        <position position="54"/>
    </location>
</feature>
<dbReference type="GO" id="GO:0005829">
    <property type="term" value="C:cytosol"/>
    <property type="evidence" value="ECO:0007669"/>
    <property type="project" value="TreeGrafter"/>
</dbReference>
<dbReference type="RefSeq" id="WP_155353031.1">
    <property type="nucleotide sequence ID" value="NZ_BAAAHL010000012.1"/>
</dbReference>
<evidence type="ECO:0000256" key="2">
    <source>
        <dbReference type="PROSITE-ProRule" id="PRU00169"/>
    </source>
</evidence>
<name>A0A5M3WGQ7_9ACTN</name>
<protein>
    <submittedName>
        <fullName evidence="6">DNA-binding response regulator</fullName>
    </submittedName>
</protein>
<sequence length="221" mass="23584">MTTRIAIVEDDLTLRLALGRGLREDGFDVVLSTASGGDLLAGLGDSAPEVFVVDIGLPDTDGRDLVLALRARGVRAPVLLLTARGDVTDRLSGFRAGADDYLPKPFHFEELVLRLRALVRRGHQPADPPDGLFLDLAAHEVGCDGKSAGLTPTEFRLLAALLARPGEVVRRQALIAAAWPAGGIVHDNTLDSYLLRLRRKLAALGRADAIVTVRGVGYRVG</sequence>
<dbReference type="PANTHER" id="PTHR48111">
    <property type="entry name" value="REGULATOR OF RPOS"/>
    <property type="match status" value="1"/>
</dbReference>
<dbReference type="SMART" id="SM00448">
    <property type="entry name" value="REC"/>
    <property type="match status" value="1"/>
</dbReference>
<gene>
    <name evidence="6" type="ORF">Amac_009070</name>
</gene>
<keyword evidence="1 3" id="KW-0238">DNA-binding</keyword>
<reference evidence="6 7" key="1">
    <citation type="submission" date="2019-10" db="EMBL/GenBank/DDBJ databases">
        <title>Whole genome shotgun sequence of Acrocarpospora macrocephala NBRC 16266.</title>
        <authorList>
            <person name="Ichikawa N."/>
            <person name="Kimura A."/>
            <person name="Kitahashi Y."/>
            <person name="Komaki H."/>
            <person name="Oguchi A."/>
        </authorList>
    </citation>
    <scope>NUCLEOTIDE SEQUENCE [LARGE SCALE GENOMIC DNA]</scope>
    <source>
        <strain evidence="6 7">NBRC 16266</strain>
    </source>
</reference>
<dbReference type="CDD" id="cd00383">
    <property type="entry name" value="trans_reg_C"/>
    <property type="match status" value="1"/>
</dbReference>
<dbReference type="OrthoDB" id="3473150at2"/>
<keyword evidence="7" id="KW-1185">Reference proteome</keyword>
<dbReference type="InterPro" id="IPR011006">
    <property type="entry name" value="CheY-like_superfamily"/>
</dbReference>
<dbReference type="Proteomes" id="UP000331127">
    <property type="component" value="Unassembled WGS sequence"/>
</dbReference>
<feature type="domain" description="OmpR/PhoB-type" evidence="5">
    <location>
        <begin position="123"/>
        <end position="221"/>
    </location>
</feature>
<dbReference type="EMBL" id="BLAE01000006">
    <property type="protein sequence ID" value="GES07312.1"/>
    <property type="molecule type" value="Genomic_DNA"/>
</dbReference>
<evidence type="ECO:0000256" key="3">
    <source>
        <dbReference type="PROSITE-ProRule" id="PRU01091"/>
    </source>
</evidence>
<dbReference type="InterPro" id="IPR036388">
    <property type="entry name" value="WH-like_DNA-bd_sf"/>
</dbReference>
<evidence type="ECO:0000259" key="5">
    <source>
        <dbReference type="PROSITE" id="PS51755"/>
    </source>
</evidence>
<dbReference type="InterPro" id="IPR001867">
    <property type="entry name" value="OmpR/PhoB-type_DNA-bd"/>
</dbReference>
<dbReference type="InterPro" id="IPR039420">
    <property type="entry name" value="WalR-like"/>
</dbReference>
<dbReference type="PROSITE" id="PS50110">
    <property type="entry name" value="RESPONSE_REGULATORY"/>
    <property type="match status" value="1"/>
</dbReference>
<evidence type="ECO:0000259" key="4">
    <source>
        <dbReference type="PROSITE" id="PS50110"/>
    </source>
</evidence>
<dbReference type="GO" id="GO:0000156">
    <property type="term" value="F:phosphorelay response regulator activity"/>
    <property type="evidence" value="ECO:0007669"/>
    <property type="project" value="TreeGrafter"/>
</dbReference>
<dbReference type="Pfam" id="PF00486">
    <property type="entry name" value="Trans_reg_C"/>
    <property type="match status" value="1"/>
</dbReference>
<comment type="caution">
    <text evidence="6">The sequence shown here is derived from an EMBL/GenBank/DDBJ whole genome shotgun (WGS) entry which is preliminary data.</text>
</comment>
<feature type="domain" description="Response regulatory" evidence="4">
    <location>
        <begin position="4"/>
        <end position="119"/>
    </location>
</feature>
<keyword evidence="2" id="KW-0597">Phosphoprotein</keyword>
<dbReference type="SUPFAM" id="SSF46894">
    <property type="entry name" value="C-terminal effector domain of the bipartite response regulators"/>
    <property type="match status" value="1"/>
</dbReference>
<evidence type="ECO:0000256" key="1">
    <source>
        <dbReference type="ARBA" id="ARBA00023125"/>
    </source>
</evidence>
<accession>A0A5M3WGQ7</accession>
<dbReference type="GO" id="GO:0006355">
    <property type="term" value="P:regulation of DNA-templated transcription"/>
    <property type="evidence" value="ECO:0007669"/>
    <property type="project" value="InterPro"/>
</dbReference>
<dbReference type="Pfam" id="PF00072">
    <property type="entry name" value="Response_reg"/>
    <property type="match status" value="1"/>
</dbReference>
<evidence type="ECO:0000313" key="7">
    <source>
        <dbReference type="Proteomes" id="UP000331127"/>
    </source>
</evidence>
<dbReference type="PANTHER" id="PTHR48111:SF37">
    <property type="entry name" value="RESPONSE REGULATOR PROTEIN CARR"/>
    <property type="match status" value="1"/>
</dbReference>
<dbReference type="InterPro" id="IPR016032">
    <property type="entry name" value="Sig_transdc_resp-reg_C-effctor"/>
</dbReference>
<dbReference type="Gene3D" id="6.10.250.690">
    <property type="match status" value="1"/>
</dbReference>
<dbReference type="PROSITE" id="PS51755">
    <property type="entry name" value="OMPR_PHOB"/>
    <property type="match status" value="1"/>
</dbReference>
<dbReference type="Gene3D" id="1.10.10.10">
    <property type="entry name" value="Winged helix-like DNA-binding domain superfamily/Winged helix DNA-binding domain"/>
    <property type="match status" value="1"/>
</dbReference>
<evidence type="ECO:0000313" key="6">
    <source>
        <dbReference type="EMBL" id="GES07312.1"/>
    </source>
</evidence>
<feature type="DNA-binding region" description="OmpR/PhoB-type" evidence="3">
    <location>
        <begin position="123"/>
        <end position="221"/>
    </location>
</feature>
<organism evidence="6 7">
    <name type="scientific">Acrocarpospora macrocephala</name>
    <dbReference type="NCBI Taxonomy" id="150177"/>
    <lineage>
        <taxon>Bacteria</taxon>
        <taxon>Bacillati</taxon>
        <taxon>Actinomycetota</taxon>
        <taxon>Actinomycetes</taxon>
        <taxon>Streptosporangiales</taxon>
        <taxon>Streptosporangiaceae</taxon>
        <taxon>Acrocarpospora</taxon>
    </lineage>
</organism>